<proteinExistence type="predicted"/>
<dbReference type="AlphaFoldDB" id="A0AAV2C921"/>
<reference evidence="1 2" key="1">
    <citation type="submission" date="2024-04" db="EMBL/GenBank/DDBJ databases">
        <authorList>
            <person name="Fracassetti M."/>
        </authorList>
    </citation>
    <scope>NUCLEOTIDE SEQUENCE [LARGE SCALE GENOMIC DNA]</scope>
</reference>
<organism evidence="1 2">
    <name type="scientific">Linum trigynum</name>
    <dbReference type="NCBI Taxonomy" id="586398"/>
    <lineage>
        <taxon>Eukaryota</taxon>
        <taxon>Viridiplantae</taxon>
        <taxon>Streptophyta</taxon>
        <taxon>Embryophyta</taxon>
        <taxon>Tracheophyta</taxon>
        <taxon>Spermatophyta</taxon>
        <taxon>Magnoliopsida</taxon>
        <taxon>eudicotyledons</taxon>
        <taxon>Gunneridae</taxon>
        <taxon>Pentapetalae</taxon>
        <taxon>rosids</taxon>
        <taxon>fabids</taxon>
        <taxon>Malpighiales</taxon>
        <taxon>Linaceae</taxon>
        <taxon>Linum</taxon>
    </lineage>
</organism>
<dbReference type="Proteomes" id="UP001497516">
    <property type="component" value="Chromosome 1"/>
</dbReference>
<evidence type="ECO:0000313" key="2">
    <source>
        <dbReference type="Proteomes" id="UP001497516"/>
    </source>
</evidence>
<protein>
    <submittedName>
        <fullName evidence="1">Uncharacterized protein</fullName>
    </submittedName>
</protein>
<gene>
    <name evidence="1" type="ORF">LTRI10_LOCUS439</name>
</gene>
<name>A0AAV2C921_9ROSI</name>
<evidence type="ECO:0000313" key="1">
    <source>
        <dbReference type="EMBL" id="CAL1352472.1"/>
    </source>
</evidence>
<sequence>MWQTWKTRNDRIFSGIIPWPPITISRAQIAHQQWNTCGPAPGRKVLYPSMLSTFHPLISPPPSTHDFEIHCDGSYFSDSARRRLKVSL</sequence>
<accession>A0AAV2C921</accession>
<keyword evidence="2" id="KW-1185">Reference proteome</keyword>
<dbReference type="EMBL" id="OZ034813">
    <property type="protein sequence ID" value="CAL1352472.1"/>
    <property type="molecule type" value="Genomic_DNA"/>
</dbReference>